<dbReference type="InterPro" id="IPR012337">
    <property type="entry name" value="RNaseH-like_sf"/>
</dbReference>
<organism evidence="3 4">
    <name type="scientific">Mikania micrantha</name>
    <name type="common">bitter vine</name>
    <dbReference type="NCBI Taxonomy" id="192012"/>
    <lineage>
        <taxon>Eukaryota</taxon>
        <taxon>Viridiplantae</taxon>
        <taxon>Streptophyta</taxon>
        <taxon>Embryophyta</taxon>
        <taxon>Tracheophyta</taxon>
        <taxon>Spermatophyta</taxon>
        <taxon>Magnoliopsida</taxon>
        <taxon>eudicotyledons</taxon>
        <taxon>Gunneridae</taxon>
        <taxon>Pentapetalae</taxon>
        <taxon>asterids</taxon>
        <taxon>campanulids</taxon>
        <taxon>Asterales</taxon>
        <taxon>Asteraceae</taxon>
        <taxon>Asteroideae</taxon>
        <taxon>Heliantheae alliance</taxon>
        <taxon>Eupatorieae</taxon>
        <taxon>Mikania</taxon>
    </lineage>
</organism>
<keyword evidence="4" id="KW-1185">Reference proteome</keyword>
<dbReference type="InterPro" id="IPR057670">
    <property type="entry name" value="SH3_retrovirus"/>
</dbReference>
<evidence type="ECO:0000313" key="3">
    <source>
        <dbReference type="EMBL" id="KAD4586312.1"/>
    </source>
</evidence>
<dbReference type="PANTHER" id="PTHR42648:SF25">
    <property type="entry name" value="RNA-DIRECTED DNA POLYMERASE"/>
    <property type="match status" value="1"/>
</dbReference>
<dbReference type="PROSITE" id="PS50994">
    <property type="entry name" value="INTEGRASE"/>
    <property type="match status" value="1"/>
</dbReference>
<dbReference type="InterPro" id="IPR001584">
    <property type="entry name" value="Integrase_cat-core"/>
</dbReference>
<evidence type="ECO:0000259" key="2">
    <source>
        <dbReference type="PROSITE" id="PS50994"/>
    </source>
</evidence>
<gene>
    <name evidence="3" type="ORF">E3N88_23913</name>
</gene>
<protein>
    <recommendedName>
        <fullName evidence="2">Integrase catalytic domain-containing protein</fullName>
    </recommendedName>
</protein>
<dbReference type="AlphaFoldDB" id="A0A5N6NEN7"/>
<keyword evidence="1" id="KW-0645">Protease</keyword>
<evidence type="ECO:0000256" key="1">
    <source>
        <dbReference type="ARBA" id="ARBA00022670"/>
    </source>
</evidence>
<proteinExistence type="predicted"/>
<sequence length="631" mass="72013">MLVNSKIERIKESKIEANNQGARIKHFTITQQLFHFYFICFLFLHCADCTFADYFVPFVILTFEGQKQAGRGRGTNASDHFRGRADCRAPRRNEDEANFTTQDDDQTLLMVTKDMVLLNEEKVFPNVYAKDKSEAGTCNRVHVLFNLVPLCRLIPNNLDNGASNHMTGNREFFSELIEKTGRVKFGDGSAVDIKGKGAALMKAKRTQNRLYKINLQTALPICFLAKVNEKAWLWHARLSHLNFDALNKLTGKKMAEGVPLIDHHSQLYLCGPITPSTPPGNKYFLLLVDDFSKFMWVRILKTKDEAYGAFKVFKEAVEKEIGYKVKALRTDRGGEFTSTKFEQLCSEHGIKRILAAPYTQRQNGAVERRNQIVLGTTRSLLKTMKMPRWMWGEGSKAYRLYNPRSKRVVVSRDAKFEEDKPWSWLDELKEDEDWVDFSVENEAHENCVGITSRFMQAPKASHLQAIKQVLRYVKGTIDFGIGYHRAEGSSLVGYRPVAWSSQKQHIVALSSCEAEFMAAAATACQGVWLKGLLEEITGKSLEAITIRVDNKSAILLIKNPVFHVRSKHIHTKYHFIREFVENALVKVEYVSGIEQKADLLTKALPRMKFLEMRDFFGVKKLKTKIKGENVS</sequence>
<dbReference type="InterPro" id="IPR025724">
    <property type="entry name" value="GAG-pre-integrase_dom"/>
</dbReference>
<evidence type="ECO:0000313" key="4">
    <source>
        <dbReference type="Proteomes" id="UP000326396"/>
    </source>
</evidence>
<dbReference type="Pfam" id="PF13976">
    <property type="entry name" value="gag_pre-integrs"/>
    <property type="match status" value="1"/>
</dbReference>
<feature type="domain" description="Integrase catalytic" evidence="2">
    <location>
        <begin position="255"/>
        <end position="429"/>
    </location>
</feature>
<dbReference type="Proteomes" id="UP000326396">
    <property type="component" value="Linkage Group LG2"/>
</dbReference>
<dbReference type="Pfam" id="PF25597">
    <property type="entry name" value="SH3_retrovirus"/>
    <property type="match status" value="1"/>
</dbReference>
<dbReference type="Gene3D" id="3.30.420.10">
    <property type="entry name" value="Ribonuclease H-like superfamily/Ribonuclease H"/>
    <property type="match status" value="1"/>
</dbReference>
<dbReference type="InterPro" id="IPR054722">
    <property type="entry name" value="PolX-like_BBD"/>
</dbReference>
<comment type="caution">
    <text evidence="3">The sequence shown here is derived from an EMBL/GenBank/DDBJ whole genome shotgun (WGS) entry which is preliminary data.</text>
</comment>
<dbReference type="OrthoDB" id="6776856at2759"/>
<keyword evidence="1" id="KW-0378">Hydrolase</keyword>
<dbReference type="SUPFAM" id="SSF53098">
    <property type="entry name" value="Ribonuclease H-like"/>
    <property type="match status" value="1"/>
</dbReference>
<reference evidence="3 4" key="1">
    <citation type="submission" date="2019-05" db="EMBL/GenBank/DDBJ databases">
        <title>Mikania micrantha, genome provides insights into the molecular mechanism of rapid growth.</title>
        <authorList>
            <person name="Liu B."/>
        </authorList>
    </citation>
    <scope>NUCLEOTIDE SEQUENCE [LARGE SCALE GENOMIC DNA]</scope>
    <source>
        <strain evidence="3">NLD-2019</strain>
        <tissue evidence="3">Leaf</tissue>
    </source>
</reference>
<dbReference type="GO" id="GO:0003676">
    <property type="term" value="F:nucleic acid binding"/>
    <property type="evidence" value="ECO:0007669"/>
    <property type="project" value="InterPro"/>
</dbReference>
<dbReference type="GO" id="GO:0015074">
    <property type="term" value="P:DNA integration"/>
    <property type="evidence" value="ECO:0007669"/>
    <property type="project" value="InterPro"/>
</dbReference>
<dbReference type="GO" id="GO:0008233">
    <property type="term" value="F:peptidase activity"/>
    <property type="evidence" value="ECO:0007669"/>
    <property type="project" value="UniProtKB-KW"/>
</dbReference>
<dbReference type="CDD" id="cd09272">
    <property type="entry name" value="RNase_HI_RT_Ty1"/>
    <property type="match status" value="1"/>
</dbReference>
<dbReference type="EMBL" id="SZYD01000012">
    <property type="protein sequence ID" value="KAD4586312.1"/>
    <property type="molecule type" value="Genomic_DNA"/>
</dbReference>
<accession>A0A5N6NEN7</accession>
<dbReference type="GO" id="GO:0006508">
    <property type="term" value="P:proteolysis"/>
    <property type="evidence" value="ECO:0007669"/>
    <property type="project" value="UniProtKB-KW"/>
</dbReference>
<dbReference type="Pfam" id="PF22936">
    <property type="entry name" value="Pol_BBD"/>
    <property type="match status" value="1"/>
</dbReference>
<dbReference type="PANTHER" id="PTHR42648">
    <property type="entry name" value="TRANSPOSASE, PUTATIVE-RELATED"/>
    <property type="match status" value="1"/>
</dbReference>
<dbReference type="InterPro" id="IPR036397">
    <property type="entry name" value="RNaseH_sf"/>
</dbReference>
<name>A0A5N6NEN7_9ASTR</name>
<dbReference type="InterPro" id="IPR039537">
    <property type="entry name" value="Retrotran_Ty1/copia-like"/>
</dbReference>
<dbReference type="Pfam" id="PF00665">
    <property type="entry name" value="rve"/>
    <property type="match status" value="1"/>
</dbReference>